<keyword evidence="2" id="KW-0812">Transmembrane</keyword>
<feature type="transmembrane region" description="Helical" evidence="2">
    <location>
        <begin position="232"/>
        <end position="256"/>
    </location>
</feature>
<reference evidence="5" key="2">
    <citation type="submission" date="2012-11" db="EMBL/GenBank/DDBJ databases">
        <authorList>
            <person name="Kuo A."/>
            <person name="Curtis B.A."/>
            <person name="Tanifuji G."/>
            <person name="Burki F."/>
            <person name="Gruber A."/>
            <person name="Irimia M."/>
            <person name="Maruyama S."/>
            <person name="Arias M.C."/>
            <person name="Ball S.G."/>
            <person name="Gile G.H."/>
            <person name="Hirakawa Y."/>
            <person name="Hopkins J.F."/>
            <person name="Rensing S.A."/>
            <person name="Schmutz J."/>
            <person name="Symeonidi A."/>
            <person name="Elias M."/>
            <person name="Eveleigh R.J."/>
            <person name="Herman E.K."/>
            <person name="Klute M.J."/>
            <person name="Nakayama T."/>
            <person name="Obornik M."/>
            <person name="Reyes-Prieto A."/>
            <person name="Armbrust E.V."/>
            <person name="Aves S.J."/>
            <person name="Beiko R.G."/>
            <person name="Coutinho P."/>
            <person name="Dacks J.B."/>
            <person name="Durnford D.G."/>
            <person name="Fast N.M."/>
            <person name="Green B.R."/>
            <person name="Grisdale C."/>
            <person name="Hempe F."/>
            <person name="Henrissat B."/>
            <person name="Hoppner M.P."/>
            <person name="Ishida K.-I."/>
            <person name="Kim E."/>
            <person name="Koreny L."/>
            <person name="Kroth P.G."/>
            <person name="Liu Y."/>
            <person name="Malik S.-B."/>
            <person name="Maier U.G."/>
            <person name="McRose D."/>
            <person name="Mock T."/>
            <person name="Neilson J.A."/>
            <person name="Onodera N.T."/>
            <person name="Poole A.M."/>
            <person name="Pritham E.J."/>
            <person name="Richards T.A."/>
            <person name="Rocap G."/>
            <person name="Roy S.W."/>
            <person name="Sarai C."/>
            <person name="Schaack S."/>
            <person name="Shirato S."/>
            <person name="Slamovits C.H."/>
            <person name="Spencer D.F."/>
            <person name="Suzuki S."/>
            <person name="Worden A.Z."/>
            <person name="Zauner S."/>
            <person name="Barry K."/>
            <person name="Bell C."/>
            <person name="Bharti A.K."/>
            <person name="Crow J.A."/>
            <person name="Grimwood J."/>
            <person name="Kramer R."/>
            <person name="Lindquist E."/>
            <person name="Lucas S."/>
            <person name="Salamov A."/>
            <person name="McFadden G.I."/>
            <person name="Lane C.E."/>
            <person name="Keeling P.J."/>
            <person name="Gray M.W."/>
            <person name="Grigoriev I.V."/>
            <person name="Archibald J.M."/>
        </authorList>
    </citation>
    <scope>NUCLEOTIDE SEQUENCE</scope>
    <source>
        <strain evidence="5">CCMP2712</strain>
    </source>
</reference>
<dbReference type="Proteomes" id="UP000011087">
    <property type="component" value="Unassembled WGS sequence"/>
</dbReference>
<dbReference type="HOGENOM" id="CLU_542343_0_0_1"/>
<accession>L1J5F9</accession>
<sequence>MGRQNVEREVHFHCGGERGGSMSQITRRCHIFPGSRGGLSEISPALSQHLLSEAAEHVADDSSSDLSDGCLKSCNNAVLKDEEYLRCWSQCSGMHTARRLVDDIMEGSGAATRHGVFALIHGSELALKNLTCVAETLATYAALFLSFTVSILLSEVDDFVDDAKGVIKTDDLVTRLVSIVNRTKIPGGNATMNGPADVVQNSNTSLTDLVFAALMDLKTGGFEDEVPEYAQRYYWCIALSVIMHFATIVFSLFITGTSALIVRESDAFWTICQFGDVAIWILVLTFIGGILPLGVAAASAAWVHVGEFESKGFYVLSTILILLVGIPGLRIINYVRPFQSEIRTKWAPKYLILKFFNLFVPSLVRAQSNFEHLRLAKEIFDKKAEIGEKLDPNVCEDQQAETKPCPDAVNEHVVMEPHSAQERRKLNPSTSSRGQEDSRLHEEVDKSEKVLSLLQGLIECQQQSLQQQQRMIEEVQTQTKTMSAALVSLTEEVRNLKSSRPLE</sequence>
<dbReference type="KEGG" id="gtt:GUITHDRAFT_110208"/>
<proteinExistence type="predicted"/>
<evidence type="ECO:0000256" key="2">
    <source>
        <dbReference type="SAM" id="Phobius"/>
    </source>
</evidence>
<reference evidence="4" key="3">
    <citation type="submission" date="2016-03" db="UniProtKB">
        <authorList>
            <consortium name="EnsemblProtists"/>
        </authorList>
    </citation>
    <scope>IDENTIFICATION</scope>
</reference>
<dbReference type="AlphaFoldDB" id="L1J5F9"/>
<dbReference type="RefSeq" id="XP_005830731.1">
    <property type="nucleotide sequence ID" value="XM_005830674.1"/>
</dbReference>
<feature type="transmembrane region" description="Helical" evidence="2">
    <location>
        <begin position="277"/>
        <end position="302"/>
    </location>
</feature>
<protein>
    <submittedName>
        <fullName evidence="3 4">Uncharacterized protein</fullName>
    </submittedName>
</protein>
<evidence type="ECO:0000313" key="3">
    <source>
        <dbReference type="EMBL" id="EKX43751.1"/>
    </source>
</evidence>
<reference evidence="3 5" key="1">
    <citation type="journal article" date="2012" name="Nature">
        <title>Algal genomes reveal evolutionary mosaicism and the fate of nucleomorphs.</title>
        <authorList>
            <consortium name="DOE Joint Genome Institute"/>
            <person name="Curtis B.A."/>
            <person name="Tanifuji G."/>
            <person name="Burki F."/>
            <person name="Gruber A."/>
            <person name="Irimia M."/>
            <person name="Maruyama S."/>
            <person name="Arias M.C."/>
            <person name="Ball S.G."/>
            <person name="Gile G.H."/>
            <person name="Hirakawa Y."/>
            <person name="Hopkins J.F."/>
            <person name="Kuo A."/>
            <person name="Rensing S.A."/>
            <person name="Schmutz J."/>
            <person name="Symeonidi A."/>
            <person name="Elias M."/>
            <person name="Eveleigh R.J."/>
            <person name="Herman E.K."/>
            <person name="Klute M.J."/>
            <person name="Nakayama T."/>
            <person name="Obornik M."/>
            <person name="Reyes-Prieto A."/>
            <person name="Armbrust E.V."/>
            <person name="Aves S.J."/>
            <person name="Beiko R.G."/>
            <person name="Coutinho P."/>
            <person name="Dacks J.B."/>
            <person name="Durnford D.G."/>
            <person name="Fast N.M."/>
            <person name="Green B.R."/>
            <person name="Grisdale C.J."/>
            <person name="Hempel F."/>
            <person name="Henrissat B."/>
            <person name="Hoppner M.P."/>
            <person name="Ishida K."/>
            <person name="Kim E."/>
            <person name="Koreny L."/>
            <person name="Kroth P.G."/>
            <person name="Liu Y."/>
            <person name="Malik S.B."/>
            <person name="Maier U.G."/>
            <person name="McRose D."/>
            <person name="Mock T."/>
            <person name="Neilson J.A."/>
            <person name="Onodera N.T."/>
            <person name="Poole A.M."/>
            <person name="Pritham E.J."/>
            <person name="Richards T.A."/>
            <person name="Rocap G."/>
            <person name="Roy S.W."/>
            <person name="Sarai C."/>
            <person name="Schaack S."/>
            <person name="Shirato S."/>
            <person name="Slamovits C.H."/>
            <person name="Spencer D.F."/>
            <person name="Suzuki S."/>
            <person name="Worden A.Z."/>
            <person name="Zauner S."/>
            <person name="Barry K."/>
            <person name="Bell C."/>
            <person name="Bharti A.K."/>
            <person name="Crow J.A."/>
            <person name="Grimwood J."/>
            <person name="Kramer R."/>
            <person name="Lindquist E."/>
            <person name="Lucas S."/>
            <person name="Salamov A."/>
            <person name="McFadden G.I."/>
            <person name="Lane C.E."/>
            <person name="Keeling P.J."/>
            <person name="Gray M.W."/>
            <person name="Grigoriev I.V."/>
            <person name="Archibald J.M."/>
        </authorList>
    </citation>
    <scope>NUCLEOTIDE SEQUENCE</scope>
    <source>
        <strain evidence="3 5">CCMP2712</strain>
    </source>
</reference>
<feature type="compositionally biased region" description="Basic and acidic residues" evidence="1">
    <location>
        <begin position="434"/>
        <end position="444"/>
    </location>
</feature>
<feature type="compositionally biased region" description="Basic and acidic residues" evidence="1">
    <location>
        <begin position="416"/>
        <end position="425"/>
    </location>
</feature>
<feature type="transmembrane region" description="Helical" evidence="2">
    <location>
        <begin position="314"/>
        <end position="335"/>
    </location>
</feature>
<evidence type="ECO:0000313" key="5">
    <source>
        <dbReference type="Proteomes" id="UP000011087"/>
    </source>
</evidence>
<organism evidence="3">
    <name type="scientific">Guillardia theta (strain CCMP2712)</name>
    <name type="common">Cryptophyte</name>
    <dbReference type="NCBI Taxonomy" id="905079"/>
    <lineage>
        <taxon>Eukaryota</taxon>
        <taxon>Cryptophyceae</taxon>
        <taxon>Pyrenomonadales</taxon>
        <taxon>Geminigeraceae</taxon>
        <taxon>Guillardia</taxon>
    </lineage>
</organism>
<dbReference type="EMBL" id="JH993008">
    <property type="protein sequence ID" value="EKX43751.1"/>
    <property type="molecule type" value="Genomic_DNA"/>
</dbReference>
<gene>
    <name evidence="3" type="ORF">GUITHDRAFT_110208</name>
</gene>
<keyword evidence="2" id="KW-0472">Membrane</keyword>
<evidence type="ECO:0000256" key="1">
    <source>
        <dbReference type="SAM" id="MobiDB-lite"/>
    </source>
</evidence>
<keyword evidence="2" id="KW-1133">Transmembrane helix</keyword>
<keyword evidence="5" id="KW-1185">Reference proteome</keyword>
<dbReference type="PaxDb" id="55529-EKX43751"/>
<name>L1J5F9_GUITC</name>
<feature type="region of interest" description="Disordered" evidence="1">
    <location>
        <begin position="416"/>
        <end position="444"/>
    </location>
</feature>
<dbReference type="EnsemblProtists" id="EKX43751">
    <property type="protein sequence ID" value="EKX43751"/>
    <property type="gene ID" value="GUITHDRAFT_110208"/>
</dbReference>
<dbReference type="GeneID" id="17300522"/>
<evidence type="ECO:0000313" key="4">
    <source>
        <dbReference type="EnsemblProtists" id="EKX43751"/>
    </source>
</evidence>